<dbReference type="SUPFAM" id="SSF50729">
    <property type="entry name" value="PH domain-like"/>
    <property type="match status" value="1"/>
</dbReference>
<feature type="domain" description="PH" evidence="1">
    <location>
        <begin position="1"/>
        <end position="34"/>
    </location>
</feature>
<comment type="caution">
    <text evidence="2">The sequence shown here is derived from an EMBL/GenBank/DDBJ whole genome shotgun (WGS) entry which is preliminary data.</text>
</comment>
<feature type="non-terminal residue" evidence="2">
    <location>
        <position position="82"/>
    </location>
</feature>
<protein>
    <recommendedName>
        <fullName evidence="1">PH domain-containing protein</fullName>
    </recommendedName>
</protein>
<organism evidence="2 3">
    <name type="scientific">Ilyodon furcidens</name>
    <name type="common">goldbreast splitfin</name>
    <dbReference type="NCBI Taxonomy" id="33524"/>
    <lineage>
        <taxon>Eukaryota</taxon>
        <taxon>Metazoa</taxon>
        <taxon>Chordata</taxon>
        <taxon>Craniata</taxon>
        <taxon>Vertebrata</taxon>
        <taxon>Euteleostomi</taxon>
        <taxon>Actinopterygii</taxon>
        <taxon>Neopterygii</taxon>
        <taxon>Teleostei</taxon>
        <taxon>Neoteleostei</taxon>
        <taxon>Acanthomorphata</taxon>
        <taxon>Ovalentaria</taxon>
        <taxon>Atherinomorphae</taxon>
        <taxon>Cyprinodontiformes</taxon>
        <taxon>Goodeidae</taxon>
        <taxon>Ilyodon</taxon>
    </lineage>
</organism>
<name>A0ABV0T773_9TELE</name>
<feature type="non-terminal residue" evidence="2">
    <location>
        <position position="1"/>
    </location>
</feature>
<evidence type="ECO:0000313" key="2">
    <source>
        <dbReference type="EMBL" id="MEQ2227437.1"/>
    </source>
</evidence>
<reference evidence="2 3" key="1">
    <citation type="submission" date="2021-06" db="EMBL/GenBank/DDBJ databases">
        <authorList>
            <person name="Palmer J.M."/>
        </authorList>
    </citation>
    <scope>NUCLEOTIDE SEQUENCE [LARGE SCALE GENOMIC DNA]</scope>
    <source>
        <strain evidence="3">if_2019</strain>
        <tissue evidence="2">Muscle</tissue>
    </source>
</reference>
<gene>
    <name evidence="2" type="ORF">ILYODFUR_037714</name>
</gene>
<dbReference type="EMBL" id="JAHRIQ010020156">
    <property type="protein sequence ID" value="MEQ2227437.1"/>
    <property type="molecule type" value="Genomic_DNA"/>
</dbReference>
<keyword evidence="3" id="KW-1185">Reference proteome</keyword>
<evidence type="ECO:0000259" key="1">
    <source>
        <dbReference type="PROSITE" id="PS50003"/>
    </source>
</evidence>
<dbReference type="PANTHER" id="PTHR46089:SF3">
    <property type="entry name" value="ALSIN"/>
    <property type="match status" value="1"/>
</dbReference>
<dbReference type="InterPro" id="IPR011993">
    <property type="entry name" value="PH-like_dom_sf"/>
</dbReference>
<dbReference type="PANTHER" id="PTHR46089">
    <property type="entry name" value="ALSIN HOMOLOG"/>
    <property type="match status" value="1"/>
</dbReference>
<dbReference type="InterPro" id="IPR001849">
    <property type="entry name" value="PH_domain"/>
</dbReference>
<dbReference type="InterPro" id="IPR051984">
    <property type="entry name" value="Alsin"/>
</dbReference>
<proteinExistence type="predicted"/>
<accession>A0ABV0T773</accession>
<dbReference type="Gene3D" id="2.30.29.30">
    <property type="entry name" value="Pleckstrin-homology domain (PH domain)/Phosphotyrosine-binding domain (PTB)"/>
    <property type="match status" value="1"/>
</dbReference>
<dbReference type="PROSITE" id="PS50003">
    <property type="entry name" value="PH_DOMAIN"/>
    <property type="match status" value="1"/>
</dbReference>
<sequence length="82" mass="9003">YAIKIICPEENFTLVASTPQEKNKWVRSLNKAVDQVLGGAAQGSSPGVTAAMCRKASYKFRADERFRDAQYTGGWLVGRVHG</sequence>
<dbReference type="Proteomes" id="UP001482620">
    <property type="component" value="Unassembled WGS sequence"/>
</dbReference>
<evidence type="ECO:0000313" key="3">
    <source>
        <dbReference type="Proteomes" id="UP001482620"/>
    </source>
</evidence>